<dbReference type="EMBL" id="JACACB010000003">
    <property type="protein sequence ID" value="MCO8297228.1"/>
    <property type="molecule type" value="Genomic_DNA"/>
</dbReference>
<dbReference type="RefSeq" id="WP_103097720.1">
    <property type="nucleotide sequence ID" value="NZ_BTPZ01000103.1"/>
</dbReference>
<evidence type="ECO:0000313" key="2">
    <source>
        <dbReference type="Proteomes" id="UP001057280"/>
    </source>
</evidence>
<proteinExistence type="predicted"/>
<reference evidence="1" key="1">
    <citation type="submission" date="2020-06" db="EMBL/GenBank/DDBJ databases">
        <authorList>
            <person name="Link T."/>
            <person name="Ehrmann M."/>
        </authorList>
    </citation>
    <scope>NUCLEOTIDE SEQUENCE</scope>
    <source>
        <strain evidence="1">TMW 2.2257</strain>
    </source>
</reference>
<evidence type="ECO:0000313" key="1">
    <source>
        <dbReference type="EMBL" id="MCO8297228.1"/>
    </source>
</evidence>
<dbReference type="Proteomes" id="UP001057280">
    <property type="component" value="Unassembled WGS sequence"/>
</dbReference>
<gene>
    <name evidence="1" type="ORF">HXW75_01935</name>
</gene>
<sequence length="76" mass="9296">MEVLTTTPIKQRWMEKSHAQKNFGLEDRQSTFQKLLKEFKEGEYSDGYLSPTYKVVLIDIDMFEEFLRKREERKFR</sequence>
<protein>
    <submittedName>
        <fullName evidence="1">Uncharacterized protein</fullName>
    </submittedName>
</protein>
<accession>A0AB35HMA3</accession>
<name>A0AB35HMA3_TETHA</name>
<comment type="caution">
    <text evidence="1">The sequence shown here is derived from an EMBL/GenBank/DDBJ whole genome shotgun (WGS) entry which is preliminary data.</text>
</comment>
<organism evidence="1 2">
    <name type="scientific">Tetragenococcus halophilus</name>
    <name type="common">Pediococcus halophilus</name>
    <dbReference type="NCBI Taxonomy" id="51669"/>
    <lineage>
        <taxon>Bacteria</taxon>
        <taxon>Bacillati</taxon>
        <taxon>Bacillota</taxon>
        <taxon>Bacilli</taxon>
        <taxon>Lactobacillales</taxon>
        <taxon>Enterococcaceae</taxon>
        <taxon>Tetragenococcus</taxon>
    </lineage>
</organism>
<dbReference type="AlphaFoldDB" id="A0AB35HMA3"/>
<reference evidence="1" key="2">
    <citation type="journal article" date="2021" name="BMC Microbiol.">
        <title>The diversity among the species Tetragenococcus halophilus including new isolates from a lupine seed fermentation.</title>
        <authorList>
            <person name="Link T."/>
            <person name="Vogel R.F."/>
            <person name="Ehrmann M.A."/>
        </authorList>
    </citation>
    <scope>NUCLEOTIDE SEQUENCE</scope>
    <source>
        <strain evidence="1">TMW 2.2257</strain>
    </source>
</reference>